<accession>A0A9W4MYJ8</accession>
<keyword evidence="2" id="KW-0479">Metal-binding</keyword>
<evidence type="ECO:0000313" key="11">
    <source>
        <dbReference type="EMBL" id="CAG8227208.1"/>
    </source>
</evidence>
<keyword evidence="6" id="KW-0804">Transcription</keyword>
<keyword evidence="4" id="KW-0805">Transcription regulation</keyword>
<dbReference type="GO" id="GO:0043565">
    <property type="term" value="F:sequence-specific DNA binding"/>
    <property type="evidence" value="ECO:0007669"/>
    <property type="project" value="TreeGrafter"/>
</dbReference>
<dbReference type="PANTHER" id="PTHR47782:SF12">
    <property type="entry name" value="ZN(II)2CYS6 TRANSCRIPTION FACTOR (EUROFUNG)"/>
    <property type="match status" value="1"/>
</dbReference>
<feature type="compositionally biased region" description="Basic and acidic residues" evidence="8">
    <location>
        <begin position="94"/>
        <end position="103"/>
    </location>
</feature>
<evidence type="ECO:0000256" key="6">
    <source>
        <dbReference type="ARBA" id="ARBA00023163"/>
    </source>
</evidence>
<dbReference type="SMART" id="SM00066">
    <property type="entry name" value="GAL4"/>
    <property type="match status" value="1"/>
</dbReference>
<dbReference type="Gene3D" id="4.10.240.10">
    <property type="entry name" value="Zn(2)-C6 fungal-type DNA-binding domain"/>
    <property type="match status" value="1"/>
</dbReference>
<evidence type="ECO:0000256" key="9">
    <source>
        <dbReference type="SAM" id="SignalP"/>
    </source>
</evidence>
<dbReference type="SUPFAM" id="SSF57701">
    <property type="entry name" value="Zn2/Cys6 DNA-binding domain"/>
    <property type="match status" value="1"/>
</dbReference>
<dbReference type="OrthoDB" id="192887at2759"/>
<keyword evidence="7" id="KW-0539">Nucleus</keyword>
<proteinExistence type="predicted"/>
<dbReference type="GO" id="GO:0045944">
    <property type="term" value="P:positive regulation of transcription by RNA polymerase II"/>
    <property type="evidence" value="ECO:0007669"/>
    <property type="project" value="TreeGrafter"/>
</dbReference>
<evidence type="ECO:0000313" key="12">
    <source>
        <dbReference type="Proteomes" id="UP001152649"/>
    </source>
</evidence>
<comment type="caution">
    <text evidence="11">The sequence shown here is derived from an EMBL/GenBank/DDBJ whole genome shotgun (WGS) entry which is preliminary data.</text>
</comment>
<dbReference type="PROSITE" id="PS51257">
    <property type="entry name" value="PROKAR_LIPOPROTEIN"/>
    <property type="match status" value="1"/>
</dbReference>
<reference evidence="11" key="1">
    <citation type="submission" date="2021-07" db="EMBL/GenBank/DDBJ databases">
        <authorList>
            <person name="Branca A.L. A."/>
        </authorList>
    </citation>
    <scope>NUCLEOTIDE SEQUENCE</scope>
</reference>
<gene>
    <name evidence="11" type="ORF">PSALAMII_LOCUS188</name>
</gene>
<dbReference type="PANTHER" id="PTHR47782">
    <property type="entry name" value="ZN(II)2CYS6 TRANSCRIPTION FACTOR (EUROFUNG)-RELATED"/>
    <property type="match status" value="1"/>
</dbReference>
<feature type="chain" id="PRO_5040794757" description="Zn(2)-C6 fungal-type domain-containing protein" evidence="9">
    <location>
        <begin position="25"/>
        <end position="357"/>
    </location>
</feature>
<dbReference type="CDD" id="cd12148">
    <property type="entry name" value="fungal_TF_MHR"/>
    <property type="match status" value="1"/>
</dbReference>
<feature type="compositionally biased region" description="Polar residues" evidence="8">
    <location>
        <begin position="78"/>
        <end position="93"/>
    </location>
</feature>
<keyword evidence="12" id="KW-1185">Reference proteome</keyword>
<dbReference type="GO" id="GO:0000981">
    <property type="term" value="F:DNA-binding transcription factor activity, RNA polymerase II-specific"/>
    <property type="evidence" value="ECO:0007669"/>
    <property type="project" value="InterPro"/>
</dbReference>
<evidence type="ECO:0000256" key="7">
    <source>
        <dbReference type="ARBA" id="ARBA00023242"/>
    </source>
</evidence>
<organism evidence="11 12">
    <name type="scientific">Penicillium salamii</name>
    <dbReference type="NCBI Taxonomy" id="1612424"/>
    <lineage>
        <taxon>Eukaryota</taxon>
        <taxon>Fungi</taxon>
        <taxon>Dikarya</taxon>
        <taxon>Ascomycota</taxon>
        <taxon>Pezizomycotina</taxon>
        <taxon>Eurotiomycetes</taxon>
        <taxon>Eurotiomycetidae</taxon>
        <taxon>Eurotiales</taxon>
        <taxon>Aspergillaceae</taxon>
        <taxon>Penicillium</taxon>
    </lineage>
</organism>
<evidence type="ECO:0000259" key="10">
    <source>
        <dbReference type="PROSITE" id="PS50048"/>
    </source>
</evidence>
<dbReference type="InterPro" id="IPR052202">
    <property type="entry name" value="Yeast_MetPath_Reg"/>
</dbReference>
<feature type="domain" description="Zn(2)-C6 fungal-type" evidence="10">
    <location>
        <begin position="20"/>
        <end position="49"/>
    </location>
</feature>
<keyword evidence="9" id="KW-0732">Signal</keyword>
<evidence type="ECO:0000256" key="3">
    <source>
        <dbReference type="ARBA" id="ARBA00022833"/>
    </source>
</evidence>
<dbReference type="Proteomes" id="UP001152649">
    <property type="component" value="Unassembled WGS sequence"/>
</dbReference>
<dbReference type="EMBL" id="CAJVPG010000011">
    <property type="protein sequence ID" value="CAG8227208.1"/>
    <property type="molecule type" value="Genomic_DNA"/>
</dbReference>
<dbReference type="PROSITE" id="PS00463">
    <property type="entry name" value="ZN2_CY6_FUNGAL_1"/>
    <property type="match status" value="1"/>
</dbReference>
<evidence type="ECO:0000256" key="1">
    <source>
        <dbReference type="ARBA" id="ARBA00004123"/>
    </source>
</evidence>
<dbReference type="PROSITE" id="PS50048">
    <property type="entry name" value="ZN2_CY6_FUNGAL_2"/>
    <property type="match status" value="1"/>
</dbReference>
<sequence>MRKIWSFKFGGASWLTGLISCVRCRRQKIKCSGSQPCDGCSKRKLSCVFNDRDQKILVTRGYILELQQKIARIEQSEKGQASPFSSNFETQITDPKDGEDVPLDRTATPEDQDGSQDLEDPESSLANPLSTGPPAFMSAANGRTCELSCRRETNTKLMFAVYLGTSSNWSFTRRVLSLAHQHLYQNVLPTEALLFDETTYQLGWDGLRTTPSPDVPVVPTRDHTMYLINAVQFRCGQLYHLFEESEFMSSLEQFYSGDGQDMTNSLWYIHFLLILAFGKGFVQPKAQGRKPPGVGYFVRALQLLPDPSALYRDPMLGTEILCCIALYYQCVDYRTSAHNYVRLPKERFDSGKVLTKR</sequence>
<name>A0A9W4MYJ8_9EURO</name>
<evidence type="ECO:0000256" key="4">
    <source>
        <dbReference type="ARBA" id="ARBA00023015"/>
    </source>
</evidence>
<keyword evidence="3" id="KW-0862">Zinc</keyword>
<dbReference type="GO" id="GO:0008270">
    <property type="term" value="F:zinc ion binding"/>
    <property type="evidence" value="ECO:0007669"/>
    <property type="project" value="InterPro"/>
</dbReference>
<dbReference type="Pfam" id="PF00172">
    <property type="entry name" value="Zn_clus"/>
    <property type="match status" value="1"/>
</dbReference>
<dbReference type="InterPro" id="IPR036864">
    <property type="entry name" value="Zn2-C6_fun-type_DNA-bd_sf"/>
</dbReference>
<comment type="subcellular location">
    <subcellularLocation>
        <location evidence="1">Nucleus</location>
    </subcellularLocation>
</comment>
<dbReference type="InterPro" id="IPR001138">
    <property type="entry name" value="Zn2Cys6_DnaBD"/>
</dbReference>
<dbReference type="AlphaFoldDB" id="A0A9W4MYJ8"/>
<keyword evidence="5" id="KW-0238">DNA-binding</keyword>
<dbReference type="CDD" id="cd00067">
    <property type="entry name" value="GAL4"/>
    <property type="match status" value="1"/>
</dbReference>
<evidence type="ECO:0000256" key="2">
    <source>
        <dbReference type="ARBA" id="ARBA00022723"/>
    </source>
</evidence>
<feature type="signal peptide" evidence="9">
    <location>
        <begin position="1"/>
        <end position="24"/>
    </location>
</feature>
<protein>
    <recommendedName>
        <fullName evidence="10">Zn(2)-C6 fungal-type domain-containing protein</fullName>
    </recommendedName>
</protein>
<feature type="region of interest" description="Disordered" evidence="8">
    <location>
        <begin position="76"/>
        <end position="137"/>
    </location>
</feature>
<dbReference type="GO" id="GO:0005634">
    <property type="term" value="C:nucleus"/>
    <property type="evidence" value="ECO:0007669"/>
    <property type="project" value="UniProtKB-SubCell"/>
</dbReference>
<evidence type="ECO:0000256" key="5">
    <source>
        <dbReference type="ARBA" id="ARBA00023125"/>
    </source>
</evidence>
<feature type="compositionally biased region" description="Acidic residues" evidence="8">
    <location>
        <begin position="110"/>
        <end position="122"/>
    </location>
</feature>
<evidence type="ECO:0000256" key="8">
    <source>
        <dbReference type="SAM" id="MobiDB-lite"/>
    </source>
</evidence>